<dbReference type="EMBL" id="HBGN01008466">
    <property type="protein sequence ID" value="CAD9319459.1"/>
    <property type="molecule type" value="Transcribed_RNA"/>
</dbReference>
<evidence type="ECO:0000313" key="1">
    <source>
        <dbReference type="EMBL" id="CAD9319459.1"/>
    </source>
</evidence>
<gene>
    <name evidence="1" type="ORF">DBRI1063_LOCUS5425</name>
</gene>
<dbReference type="SUPFAM" id="SSF54427">
    <property type="entry name" value="NTF2-like"/>
    <property type="match status" value="1"/>
</dbReference>
<organism evidence="1">
    <name type="scientific">Ditylum brightwellii</name>
    <dbReference type="NCBI Taxonomy" id="49249"/>
    <lineage>
        <taxon>Eukaryota</taxon>
        <taxon>Sar</taxon>
        <taxon>Stramenopiles</taxon>
        <taxon>Ochrophyta</taxon>
        <taxon>Bacillariophyta</taxon>
        <taxon>Mediophyceae</taxon>
        <taxon>Lithodesmiophycidae</taxon>
        <taxon>Lithodesmiales</taxon>
        <taxon>Lithodesmiaceae</taxon>
        <taxon>Ditylum</taxon>
    </lineage>
</organism>
<dbReference type="AlphaFoldDB" id="A0A6U3UKW7"/>
<dbReference type="PANTHER" id="PTHR34123:SF3">
    <property type="entry name" value="SNOAL-LIKE DOMAIN-CONTAINING PROTEIN"/>
    <property type="match status" value="1"/>
</dbReference>
<dbReference type="InterPro" id="IPR018790">
    <property type="entry name" value="DUF2358"/>
</dbReference>
<protein>
    <submittedName>
        <fullName evidence="1">Uncharacterized protein</fullName>
    </submittedName>
</protein>
<reference evidence="1" key="1">
    <citation type="submission" date="2021-01" db="EMBL/GenBank/DDBJ databases">
        <authorList>
            <person name="Corre E."/>
            <person name="Pelletier E."/>
            <person name="Niang G."/>
            <person name="Scheremetjew M."/>
            <person name="Finn R."/>
            <person name="Kale V."/>
            <person name="Holt S."/>
            <person name="Cochrane G."/>
            <person name="Meng A."/>
            <person name="Brown T."/>
            <person name="Cohen L."/>
        </authorList>
    </citation>
    <scope>NUCLEOTIDE SEQUENCE</scope>
    <source>
        <strain evidence="1">Pop2</strain>
    </source>
</reference>
<dbReference type="PANTHER" id="PTHR34123">
    <property type="entry name" value="OS04G0578200 PROTEIN"/>
    <property type="match status" value="1"/>
</dbReference>
<dbReference type="InterPro" id="IPR032710">
    <property type="entry name" value="NTF2-like_dom_sf"/>
</dbReference>
<sequence length="414" mass="46709">MTQRQYTSILYSVLLVLTTTFNVTFGFTTSPVLLQHAQRQRHSNVNEMASNDQFASLFRPLTMNLLVSRLPAKQRHNDNDDNDNKNGAFSKRCPFLRTVASTAGEETASKVAQSKLETSLLPTTLSSIPSSSLQHHQQQSLARSFFTKLDGLYTKSSKLKCPFWRRRAADTIDSAAMTLRFLLIRHKSLGLFDPFLFLGSGELYDDFSATISHHNALDEEAKKGMRTEEGGFSVVPGCKAVDRHTKYRNLDVGTIAKIIQNDWTDNLNRDKGYYITGRLNSTIYRDDCLFDGPDPDMPVRGLRKYLSAASHLFDTKHSFAQLLHIDHTEKGGARSCGVVEVRWRLGGILMLPWRPVVKPWTGTTRYHLDEDGLIYYHEEMWDISALEAFVCTVWPGLGEIIWGIPGDKSAPTVI</sequence>
<accession>A0A6U3UKW7</accession>
<dbReference type="Pfam" id="PF10184">
    <property type="entry name" value="DUF2358"/>
    <property type="match status" value="1"/>
</dbReference>
<proteinExistence type="predicted"/>
<name>A0A6U3UKW7_9STRA</name>